<dbReference type="Proteomes" id="UP000054869">
    <property type="component" value="Unassembled WGS sequence"/>
</dbReference>
<dbReference type="EMBL" id="LNYI01000004">
    <property type="protein sequence ID" value="KTD25418.1"/>
    <property type="molecule type" value="Genomic_DNA"/>
</dbReference>
<dbReference type="AlphaFoldDB" id="A0A0W0VZF0"/>
<keyword evidence="2" id="KW-1185">Reference proteome</keyword>
<accession>A0A0W0VZF0</accession>
<reference evidence="1 2" key="1">
    <citation type="submission" date="2015-11" db="EMBL/GenBank/DDBJ databases">
        <title>Genomic analysis of 38 Legionella species identifies large and diverse effector repertoires.</title>
        <authorList>
            <person name="Burstein D."/>
            <person name="Amaro F."/>
            <person name="Zusman T."/>
            <person name="Lifshitz Z."/>
            <person name="Cohen O."/>
            <person name="Gilbert J.A."/>
            <person name="Pupko T."/>
            <person name="Shuman H.A."/>
            <person name="Segal G."/>
        </authorList>
    </citation>
    <scope>NUCLEOTIDE SEQUENCE [LARGE SCALE GENOMIC DNA]</scope>
    <source>
        <strain evidence="1 2">ATCC 49751</strain>
    </source>
</reference>
<organism evidence="1 2">
    <name type="scientific">Legionella lansingensis</name>
    <dbReference type="NCBI Taxonomy" id="45067"/>
    <lineage>
        <taxon>Bacteria</taxon>
        <taxon>Pseudomonadati</taxon>
        <taxon>Pseudomonadota</taxon>
        <taxon>Gammaproteobacteria</taxon>
        <taxon>Legionellales</taxon>
        <taxon>Legionellaceae</taxon>
        <taxon>Legionella</taxon>
    </lineage>
</organism>
<comment type="caution">
    <text evidence="1">The sequence shown here is derived from an EMBL/GenBank/DDBJ whole genome shotgun (WGS) entry which is preliminary data.</text>
</comment>
<proteinExistence type="predicted"/>
<evidence type="ECO:0000313" key="1">
    <source>
        <dbReference type="EMBL" id="KTD25418.1"/>
    </source>
</evidence>
<dbReference type="PATRIC" id="fig|45067.4.peg.169"/>
<evidence type="ECO:0000313" key="2">
    <source>
        <dbReference type="Proteomes" id="UP000054869"/>
    </source>
</evidence>
<sequence length="56" mass="6557">MTINEFLNRCKDTIKQSESELGKHLGWNMILEKMEEALVELTPQEEIIYSGHFMSL</sequence>
<protein>
    <submittedName>
        <fullName evidence="1">Uncharacterized protein</fullName>
    </submittedName>
</protein>
<name>A0A0W0VZF0_9GAMM</name>
<gene>
    <name evidence="1" type="ORF">Llan_0164</name>
</gene>